<dbReference type="InterPro" id="IPR001314">
    <property type="entry name" value="Peptidase_S1A"/>
</dbReference>
<keyword evidence="3" id="KW-0378">Hydrolase</keyword>
<evidence type="ECO:0000256" key="2">
    <source>
        <dbReference type="ARBA" id="ARBA00022729"/>
    </source>
</evidence>
<dbReference type="GO" id="GO:0004252">
    <property type="term" value="F:serine-type endopeptidase activity"/>
    <property type="evidence" value="ECO:0007669"/>
    <property type="project" value="InterPro"/>
</dbReference>
<name>A0A8J6B2W1_GALPY</name>
<keyword evidence="9" id="KW-1185">Reference proteome</keyword>
<dbReference type="OrthoDB" id="9662975at2759"/>
<dbReference type="PRINTS" id="PR00722">
    <property type="entry name" value="CHYMOTRYPSIN"/>
</dbReference>
<evidence type="ECO:0000256" key="1">
    <source>
        <dbReference type="ARBA" id="ARBA00022670"/>
    </source>
</evidence>
<dbReference type="InterPro" id="IPR009003">
    <property type="entry name" value="Peptidase_S1_PA"/>
</dbReference>
<gene>
    <name evidence="8" type="ORF">J0S82_006676</name>
</gene>
<evidence type="ECO:0000259" key="7">
    <source>
        <dbReference type="PROSITE" id="PS50240"/>
    </source>
</evidence>
<keyword evidence="4" id="KW-0720">Serine protease</keyword>
<dbReference type="InterPro" id="IPR033116">
    <property type="entry name" value="TRYPSIN_SER"/>
</dbReference>
<keyword evidence="2" id="KW-0732">Signal</keyword>
<evidence type="ECO:0000256" key="6">
    <source>
        <dbReference type="ARBA" id="ARBA00023157"/>
    </source>
</evidence>
<dbReference type="CDD" id="cd00190">
    <property type="entry name" value="Tryp_SPc"/>
    <property type="match status" value="1"/>
</dbReference>
<dbReference type="InterPro" id="IPR043504">
    <property type="entry name" value="Peptidase_S1_PA_chymotrypsin"/>
</dbReference>
<dbReference type="GO" id="GO:0005737">
    <property type="term" value="C:cytoplasm"/>
    <property type="evidence" value="ECO:0007669"/>
    <property type="project" value="TreeGrafter"/>
</dbReference>
<protein>
    <submittedName>
        <fullName evidence="8">Granzyme B</fullName>
    </submittedName>
</protein>
<dbReference type="PROSITE" id="PS00135">
    <property type="entry name" value="TRYPSIN_SER"/>
    <property type="match status" value="1"/>
</dbReference>
<comment type="caution">
    <text evidence="8">The sequence shown here is derived from an EMBL/GenBank/DDBJ whole genome shotgun (WGS) entry which is preliminary data.</text>
</comment>
<dbReference type="SMART" id="SM00020">
    <property type="entry name" value="Tryp_SPc"/>
    <property type="match status" value="1"/>
</dbReference>
<sequence length="402" mass="44517">GDSGGPLVCNKVATGIVAYGLSNGKPPRVYTKVSSFLPWIKKTMRSLQWCVVCGIQREPYIPENTTPEDDTVVGLLCDKAEQEEGQEQLARIAFLGDAAPPAPGGLSSVPWAGGSQELHWAPAEVRAPADKDQTQFNISTCALNITNLLCCMSTANGRIFLSAKIISGHESKPHSRPYMAFLRMRYPGKKCGGFLIREDIVMTAVHCWENYISVTLGAHDITKMEPTQQVIPVIRAIPHPAYNPWTSANDIMLLQLMWKAKLNAHVRPIRLPRKNNAVRPGRVCTVAGWGVRNATVRKMSHKLHEVDLKVQKNSTCRQEYKYYHYNSTIEICAGEPGTRKTSFKGDSGGPLVCSRVAQGIVSFGREDKRPPCVFTRISSFMPWIKKTMRHFTLQGPGQGAQD</sequence>
<dbReference type="PANTHER" id="PTHR24271">
    <property type="entry name" value="KALLIKREIN-RELATED"/>
    <property type="match status" value="1"/>
</dbReference>
<evidence type="ECO:0000256" key="3">
    <source>
        <dbReference type="ARBA" id="ARBA00022801"/>
    </source>
</evidence>
<evidence type="ECO:0000313" key="8">
    <source>
        <dbReference type="EMBL" id="KAG8524905.1"/>
    </source>
</evidence>
<reference evidence="8" key="1">
    <citation type="journal article" date="2021" name="Evol. Appl.">
        <title>The genome of the Pyrenean desman and the effects of bottlenecks and inbreeding on the genomic landscape of an endangered species.</title>
        <authorList>
            <person name="Escoda L."/>
            <person name="Castresana J."/>
        </authorList>
    </citation>
    <scope>NUCLEOTIDE SEQUENCE</scope>
    <source>
        <strain evidence="8">IBE-C5619</strain>
    </source>
</reference>
<feature type="domain" description="Peptidase S1" evidence="7">
    <location>
        <begin position="165"/>
        <end position="389"/>
    </location>
</feature>
<dbReference type="PANTHER" id="PTHR24271:SF58">
    <property type="entry name" value="DUODENASE-1"/>
    <property type="match status" value="1"/>
</dbReference>
<evidence type="ECO:0000256" key="5">
    <source>
        <dbReference type="ARBA" id="ARBA00023145"/>
    </source>
</evidence>
<dbReference type="InterPro" id="IPR001254">
    <property type="entry name" value="Trypsin_dom"/>
</dbReference>
<dbReference type="PROSITE" id="PS50240">
    <property type="entry name" value="TRYPSIN_DOM"/>
    <property type="match status" value="1"/>
</dbReference>
<keyword evidence="5" id="KW-0865">Zymogen</keyword>
<dbReference type="SUPFAM" id="SSF50494">
    <property type="entry name" value="Trypsin-like serine proteases"/>
    <property type="match status" value="2"/>
</dbReference>
<dbReference type="Proteomes" id="UP000700334">
    <property type="component" value="Unassembled WGS sequence"/>
</dbReference>
<proteinExistence type="predicted"/>
<keyword evidence="6" id="KW-1015">Disulfide bond</keyword>
<evidence type="ECO:0000313" key="9">
    <source>
        <dbReference type="Proteomes" id="UP000700334"/>
    </source>
</evidence>
<feature type="non-terminal residue" evidence="8">
    <location>
        <position position="1"/>
    </location>
</feature>
<dbReference type="FunFam" id="2.40.10.10:FF:000014">
    <property type="entry name" value="Complement factor D"/>
    <property type="match status" value="1"/>
</dbReference>
<dbReference type="Gene3D" id="2.40.10.10">
    <property type="entry name" value="Trypsin-like serine proteases"/>
    <property type="match status" value="3"/>
</dbReference>
<accession>A0A8J6B2W1</accession>
<keyword evidence="1" id="KW-0645">Protease</keyword>
<evidence type="ECO:0000256" key="4">
    <source>
        <dbReference type="ARBA" id="ARBA00022825"/>
    </source>
</evidence>
<dbReference type="AlphaFoldDB" id="A0A8J6B2W1"/>
<dbReference type="Pfam" id="PF00089">
    <property type="entry name" value="Trypsin"/>
    <property type="match status" value="2"/>
</dbReference>
<dbReference type="EMBL" id="JAGFMF010011228">
    <property type="protein sequence ID" value="KAG8524905.1"/>
    <property type="molecule type" value="Genomic_DNA"/>
</dbReference>
<dbReference type="GO" id="GO:0006508">
    <property type="term" value="P:proteolysis"/>
    <property type="evidence" value="ECO:0007669"/>
    <property type="project" value="UniProtKB-KW"/>
</dbReference>
<organism evidence="8 9">
    <name type="scientific">Galemys pyrenaicus</name>
    <name type="common">Iberian desman</name>
    <name type="synonym">Pyrenean desman</name>
    <dbReference type="NCBI Taxonomy" id="202257"/>
    <lineage>
        <taxon>Eukaryota</taxon>
        <taxon>Metazoa</taxon>
        <taxon>Chordata</taxon>
        <taxon>Craniata</taxon>
        <taxon>Vertebrata</taxon>
        <taxon>Euteleostomi</taxon>
        <taxon>Mammalia</taxon>
        <taxon>Eutheria</taxon>
        <taxon>Laurasiatheria</taxon>
        <taxon>Eulipotyphla</taxon>
        <taxon>Talpidae</taxon>
        <taxon>Galemys</taxon>
    </lineage>
</organism>